<dbReference type="GO" id="GO:0048270">
    <property type="term" value="F:methionine adenosyltransferase regulator activity"/>
    <property type="evidence" value="ECO:0007669"/>
    <property type="project" value="TreeGrafter"/>
</dbReference>
<comment type="function">
    <text evidence="5">Regulatory subunit of S-adenosylmethionine synthetase 2, an enzyme that catalyzes the formation of S-adenosylmethionine from methionine and ATP. Regulates MAT2A catalytic activity by changing its kinetic properties, increasing its affinity for L-methionine. Can bind NADP (in vitro).</text>
</comment>
<keyword evidence="8" id="KW-1185">Reference proteome</keyword>
<dbReference type="InterPro" id="IPR036291">
    <property type="entry name" value="NAD(P)-bd_dom_sf"/>
</dbReference>
<organism evidence="8 9">
    <name type="scientific">Lingula anatina</name>
    <name type="common">Brachiopod</name>
    <name type="synonym">Lingula unguis</name>
    <dbReference type="NCBI Taxonomy" id="7574"/>
    <lineage>
        <taxon>Eukaryota</taxon>
        <taxon>Metazoa</taxon>
        <taxon>Spiralia</taxon>
        <taxon>Lophotrochozoa</taxon>
        <taxon>Brachiopoda</taxon>
        <taxon>Linguliformea</taxon>
        <taxon>Lingulata</taxon>
        <taxon>Lingulida</taxon>
        <taxon>Linguloidea</taxon>
        <taxon>Lingulidae</taxon>
        <taxon>Lingula</taxon>
    </lineage>
</organism>
<comment type="similarity">
    <text evidence="2">Belongs to the dTDP-4-dehydrorhamnose reductase family. MAT2B subfamily.</text>
</comment>
<evidence type="ECO:0000256" key="3">
    <source>
        <dbReference type="ARBA" id="ARBA00021596"/>
    </source>
</evidence>
<dbReference type="PANTHER" id="PTHR10491:SF4">
    <property type="entry name" value="METHIONINE ADENOSYLTRANSFERASE 2 SUBUNIT BETA"/>
    <property type="match status" value="1"/>
</dbReference>
<dbReference type="InterPro" id="IPR005913">
    <property type="entry name" value="dTDP_dehydrorham_reduct"/>
</dbReference>
<accession>A0A1S3IQK6</accession>
<evidence type="ECO:0000256" key="1">
    <source>
        <dbReference type="ARBA" id="ARBA00005224"/>
    </source>
</evidence>
<dbReference type="RefSeq" id="XP_013400498.1">
    <property type="nucleotide sequence ID" value="XM_013545044.1"/>
</dbReference>
<dbReference type="AlphaFoldDB" id="A0A1S3IQK6"/>
<proteinExistence type="inferred from homology"/>
<evidence type="ECO:0000256" key="2">
    <source>
        <dbReference type="ARBA" id="ARBA00008656"/>
    </source>
</evidence>
<comment type="subunit">
    <text evidence="6">Heterotrimer; composed of a catalytic MAT2A homodimer that binds one regulatory MAT2B chain. Heterohexamer; composed of a central, catalytic MAT2A homotetramer flanked on either side by a regulatory MAT2B chain. NADP binding increases the affinity for MAT2A.</text>
</comment>
<dbReference type="FunFam" id="3.40.50.720:FF:000357">
    <property type="entry name" value="Methionine adenosyltransferase 2 subunit beta"/>
    <property type="match status" value="1"/>
</dbReference>
<dbReference type="Pfam" id="PF04321">
    <property type="entry name" value="RmlD_sub_bind"/>
    <property type="match status" value="1"/>
</dbReference>
<dbReference type="UniPathway" id="UPA00315">
    <property type="reaction ID" value="UER00080"/>
</dbReference>
<reference evidence="9 10" key="1">
    <citation type="submission" date="2025-04" db="UniProtKB">
        <authorList>
            <consortium name="RefSeq"/>
        </authorList>
    </citation>
    <scope>IDENTIFICATION</scope>
    <source>
        <tissue evidence="9 10">Gonads</tissue>
    </source>
</reference>
<dbReference type="STRING" id="7574.A0A1S3IQK6"/>
<evidence type="ECO:0000313" key="10">
    <source>
        <dbReference type="RefSeq" id="XP_013400498.1"/>
    </source>
</evidence>
<dbReference type="GO" id="GO:0048269">
    <property type="term" value="C:methionine adenosyltransferase complex"/>
    <property type="evidence" value="ECO:0007669"/>
    <property type="project" value="TreeGrafter"/>
</dbReference>
<evidence type="ECO:0000313" key="9">
    <source>
        <dbReference type="RefSeq" id="XP_013400497.1"/>
    </source>
</evidence>
<comment type="pathway">
    <text evidence="1">Amino-acid biosynthesis; S-adenosyl-L-methionine biosynthesis; S-adenosyl-L-methionine from L-methionine: step 1/1.</text>
</comment>
<name>A0A1S3IQK6_LINAN</name>
<dbReference type="Gene3D" id="3.40.50.720">
    <property type="entry name" value="NAD(P)-binding Rossmann-like Domain"/>
    <property type="match status" value="1"/>
</dbReference>
<gene>
    <name evidence="9 10" type="primary">LOC106166473</name>
</gene>
<evidence type="ECO:0000313" key="8">
    <source>
        <dbReference type="Proteomes" id="UP000085678"/>
    </source>
</evidence>
<evidence type="ECO:0000256" key="5">
    <source>
        <dbReference type="ARBA" id="ARBA00045998"/>
    </source>
</evidence>
<dbReference type="SUPFAM" id="SSF51735">
    <property type="entry name" value="NAD(P)-binding Rossmann-fold domains"/>
    <property type="match status" value="1"/>
</dbReference>
<evidence type="ECO:0000256" key="6">
    <source>
        <dbReference type="ARBA" id="ARBA00046786"/>
    </source>
</evidence>
<dbReference type="OrthoDB" id="6235964at2759"/>
<dbReference type="Proteomes" id="UP000085678">
    <property type="component" value="Unplaced"/>
</dbReference>
<evidence type="ECO:0000259" key="7">
    <source>
        <dbReference type="Pfam" id="PF04321"/>
    </source>
</evidence>
<protein>
    <recommendedName>
        <fullName evidence="3">Methionine adenosyltransferase 2 subunit beta</fullName>
    </recommendedName>
    <alternativeName>
        <fullName evidence="4">Methionine adenosyltransferase II beta</fullName>
    </alternativeName>
</protein>
<dbReference type="KEGG" id="lak:106166473"/>
<dbReference type="GO" id="GO:0006556">
    <property type="term" value="P:S-adenosylmethionine biosynthetic process"/>
    <property type="evidence" value="ECO:0007669"/>
    <property type="project" value="UniProtKB-UniPathway"/>
</dbReference>
<dbReference type="GeneID" id="106166473"/>
<feature type="domain" description="RmlD-like substrate binding" evidence="7">
    <location>
        <begin position="4"/>
        <end position="296"/>
    </location>
</feature>
<dbReference type="InterPro" id="IPR029903">
    <property type="entry name" value="RmlD-like-bd"/>
</dbReference>
<evidence type="ECO:0000256" key="4">
    <source>
        <dbReference type="ARBA" id="ARBA00029977"/>
    </source>
</evidence>
<dbReference type="PANTHER" id="PTHR10491">
    <property type="entry name" value="DTDP-4-DEHYDRORHAMNOSE REDUCTASE"/>
    <property type="match status" value="1"/>
</dbReference>
<sequence length="301" mass="33837">MEKKVLITGASGLLGRAIYRLFEEDPTWEALGLAFSRAKGKLCKVDLTDPQALEKVVDEFKPSFIIHSAAERRPDMVEKQEEQTKNLNVMATKNLCQVAVKNNAWLLYMSTDYVFDGKSPPYSVDAKPNPLNKYGQSKLDGEKVVLECNKDFGILRVPILYGELEFIKESAVTELFTKLTDTSKSFVVSDYEQRHPTHTRDVAKVIRQMLEKKLEGQALSGVFHWSGNEKMTKYGMICTMASVFNLPHSHIQGDNQPTAGAPRPYDAELDSSRLQSLNIGSYTLFGKGVHECLEPFYKQGT</sequence>
<dbReference type="CDD" id="cd05254">
    <property type="entry name" value="dTDP_HR_like_SDR_e"/>
    <property type="match status" value="1"/>
</dbReference>
<dbReference type="RefSeq" id="XP_013400497.1">
    <property type="nucleotide sequence ID" value="XM_013545043.1"/>
</dbReference>